<evidence type="ECO:0000256" key="4">
    <source>
        <dbReference type="SAM" id="MobiDB-lite"/>
    </source>
</evidence>
<reference evidence="6" key="2">
    <citation type="journal article" date="2023" name="Commun. Biol.">
        <title>Intrasexual cuticular hydrocarbon dimorphism in a wasp sheds light on hydrocarbon biosynthesis genes in Hymenoptera.</title>
        <authorList>
            <person name="Moris V.C."/>
            <person name="Podsiadlowski L."/>
            <person name="Martin S."/>
            <person name="Oeyen J.P."/>
            <person name="Donath A."/>
            <person name="Petersen M."/>
            <person name="Wilbrandt J."/>
            <person name="Misof B."/>
            <person name="Liedtke D."/>
            <person name="Thamm M."/>
            <person name="Scheiner R."/>
            <person name="Schmitt T."/>
            <person name="Niehuis O."/>
        </authorList>
    </citation>
    <scope>NUCLEOTIDE SEQUENCE</scope>
    <source>
        <strain evidence="6">GBR_01_08_01A</strain>
    </source>
</reference>
<reference evidence="6" key="1">
    <citation type="submission" date="2021-08" db="EMBL/GenBank/DDBJ databases">
        <authorList>
            <person name="Misof B."/>
            <person name="Oliver O."/>
            <person name="Podsiadlowski L."/>
            <person name="Donath A."/>
            <person name="Peters R."/>
            <person name="Mayer C."/>
            <person name="Rust J."/>
            <person name="Gunkel S."/>
            <person name="Lesny P."/>
            <person name="Martin S."/>
            <person name="Oeyen J.P."/>
            <person name="Petersen M."/>
            <person name="Panagiotis P."/>
            <person name="Wilbrandt J."/>
            <person name="Tanja T."/>
        </authorList>
    </citation>
    <scope>NUCLEOTIDE SEQUENCE</scope>
    <source>
        <strain evidence="6">GBR_01_08_01A</strain>
        <tissue evidence="6">Thorax + abdomen</tissue>
    </source>
</reference>
<feature type="compositionally biased region" description="Basic and acidic residues" evidence="4">
    <location>
        <begin position="37"/>
        <end position="70"/>
    </location>
</feature>
<dbReference type="PANTHER" id="PTHR15321:SF3">
    <property type="entry name" value="TP53-BINDING PROTEIN 1"/>
    <property type="match status" value="1"/>
</dbReference>
<dbReference type="SUPFAM" id="SSF52113">
    <property type="entry name" value="BRCT domain"/>
    <property type="match status" value="2"/>
</dbReference>
<protein>
    <recommendedName>
        <fullName evidence="5">BRCT domain-containing protein</fullName>
    </recommendedName>
</protein>
<evidence type="ECO:0000256" key="3">
    <source>
        <dbReference type="ARBA" id="ARBA00023242"/>
    </source>
</evidence>
<dbReference type="CDD" id="cd17745">
    <property type="entry name" value="BRCT_p53bp1_rpt1"/>
    <property type="match status" value="1"/>
</dbReference>
<evidence type="ECO:0000256" key="2">
    <source>
        <dbReference type="ARBA" id="ARBA00022763"/>
    </source>
</evidence>
<feature type="compositionally biased region" description="Basic and acidic residues" evidence="4">
    <location>
        <begin position="450"/>
        <end position="472"/>
    </location>
</feature>
<feature type="region of interest" description="Disordered" evidence="4">
    <location>
        <begin position="1016"/>
        <end position="1055"/>
    </location>
</feature>
<gene>
    <name evidence="6" type="ORF">KPH14_001106</name>
</gene>
<comment type="caution">
    <text evidence="6">The sequence shown here is derived from an EMBL/GenBank/DDBJ whole genome shotgun (WGS) entry which is preliminary data.</text>
</comment>
<dbReference type="InterPro" id="IPR001357">
    <property type="entry name" value="BRCT_dom"/>
</dbReference>
<name>A0AAD9RDQ2_9HYME</name>
<feature type="region of interest" description="Disordered" evidence="4">
    <location>
        <begin position="747"/>
        <end position="829"/>
    </location>
</feature>
<dbReference type="CDD" id="cd17724">
    <property type="entry name" value="BRCT_p53bp1_rpt2"/>
    <property type="match status" value="1"/>
</dbReference>
<evidence type="ECO:0000313" key="7">
    <source>
        <dbReference type="Proteomes" id="UP001258017"/>
    </source>
</evidence>
<dbReference type="SUPFAM" id="SSF63748">
    <property type="entry name" value="Tudor/PWWP/MBT"/>
    <property type="match status" value="1"/>
</dbReference>
<dbReference type="Gene3D" id="3.40.50.10190">
    <property type="entry name" value="BRCT domain"/>
    <property type="match status" value="2"/>
</dbReference>
<dbReference type="Gene3D" id="2.30.30.140">
    <property type="match status" value="1"/>
</dbReference>
<dbReference type="PROSITE" id="PS50172">
    <property type="entry name" value="BRCT"/>
    <property type="match status" value="1"/>
</dbReference>
<evidence type="ECO:0000256" key="1">
    <source>
        <dbReference type="ARBA" id="ARBA00004123"/>
    </source>
</evidence>
<feature type="compositionally biased region" description="Basic and acidic residues" evidence="4">
    <location>
        <begin position="133"/>
        <end position="143"/>
    </location>
</feature>
<dbReference type="GO" id="GO:0045944">
    <property type="term" value="P:positive regulation of transcription by RNA polymerase II"/>
    <property type="evidence" value="ECO:0007669"/>
    <property type="project" value="TreeGrafter"/>
</dbReference>
<organism evidence="6 7">
    <name type="scientific">Odynerus spinipes</name>
    <dbReference type="NCBI Taxonomy" id="1348599"/>
    <lineage>
        <taxon>Eukaryota</taxon>
        <taxon>Metazoa</taxon>
        <taxon>Ecdysozoa</taxon>
        <taxon>Arthropoda</taxon>
        <taxon>Hexapoda</taxon>
        <taxon>Insecta</taxon>
        <taxon>Pterygota</taxon>
        <taxon>Neoptera</taxon>
        <taxon>Endopterygota</taxon>
        <taxon>Hymenoptera</taxon>
        <taxon>Apocrita</taxon>
        <taxon>Aculeata</taxon>
        <taxon>Vespoidea</taxon>
        <taxon>Vespidae</taxon>
        <taxon>Eumeninae</taxon>
        <taxon>Odynerus</taxon>
    </lineage>
</organism>
<evidence type="ECO:0000313" key="6">
    <source>
        <dbReference type="EMBL" id="KAK2577841.1"/>
    </source>
</evidence>
<accession>A0AAD9RDQ2</accession>
<dbReference type="GO" id="GO:0042393">
    <property type="term" value="F:histone binding"/>
    <property type="evidence" value="ECO:0007669"/>
    <property type="project" value="TreeGrafter"/>
</dbReference>
<dbReference type="Gene3D" id="2.30.30.30">
    <property type="match status" value="1"/>
</dbReference>
<proteinExistence type="predicted"/>
<dbReference type="GO" id="GO:0005634">
    <property type="term" value="C:nucleus"/>
    <property type="evidence" value="ECO:0007669"/>
    <property type="project" value="UniProtKB-SubCell"/>
</dbReference>
<dbReference type="InterPro" id="IPR036420">
    <property type="entry name" value="BRCT_dom_sf"/>
</dbReference>
<keyword evidence="2" id="KW-0227">DNA damage</keyword>
<feature type="compositionally biased region" description="Basic and acidic residues" evidence="4">
    <location>
        <begin position="1"/>
        <end position="10"/>
    </location>
</feature>
<feature type="region of interest" description="Disordered" evidence="4">
    <location>
        <begin position="595"/>
        <end position="628"/>
    </location>
</feature>
<feature type="region of interest" description="Disordered" evidence="4">
    <location>
        <begin position="1"/>
        <end position="97"/>
    </location>
</feature>
<feature type="region of interest" description="Disordered" evidence="4">
    <location>
        <begin position="133"/>
        <end position="155"/>
    </location>
</feature>
<dbReference type="GO" id="GO:0000077">
    <property type="term" value="P:DNA damage checkpoint signaling"/>
    <property type="evidence" value="ECO:0007669"/>
    <property type="project" value="TreeGrafter"/>
</dbReference>
<dbReference type="InterPro" id="IPR014722">
    <property type="entry name" value="Rib_uL2_dom2"/>
</dbReference>
<feature type="compositionally biased region" description="Polar residues" evidence="4">
    <location>
        <begin position="820"/>
        <end position="829"/>
    </location>
</feature>
<dbReference type="PANTHER" id="PTHR15321">
    <property type="entry name" value="TUMOR SUPPRESSOR P53-BINDING PROTEIN 1"/>
    <property type="match status" value="1"/>
</dbReference>
<dbReference type="InterPro" id="IPR047249">
    <property type="entry name" value="BRCT_p53bp1-like_rpt1"/>
</dbReference>
<dbReference type="Proteomes" id="UP001258017">
    <property type="component" value="Unassembled WGS sequence"/>
</dbReference>
<dbReference type="InterPro" id="IPR047250">
    <property type="entry name" value="BRCT_p53bp1-like_rpt2"/>
</dbReference>
<feature type="compositionally biased region" description="Basic and acidic residues" evidence="4">
    <location>
        <begin position="1024"/>
        <end position="1033"/>
    </location>
</feature>
<dbReference type="InterPro" id="IPR047252">
    <property type="entry name" value="TP53BP1-like"/>
</dbReference>
<evidence type="ECO:0000259" key="5">
    <source>
        <dbReference type="PROSITE" id="PS50172"/>
    </source>
</evidence>
<sequence>MDNDSIDKSDNTSQNDVAKNKSDLDTQQSQPLEEQDKDATSRVEDTNEVESYKKENVTDDICKIDNKKDDTDDENDIIHGTPPTTYSPSTKGIYSTSEKVGCKRKAEYIDKPATKLLRSSSCEDALSIEKNKFSNDDSHRSENSDDSQLDTSRNCTIPDIVIEETQDVEGEEFTQPVVKNSDILNETKDDKNCESCPVQKCLDKNENNAQKSCEINQNETISNPITSDVSINITATTTVTTATATTTTTMIATSTNEDSQEENVLNDTVTKISDETEPTEKKDSESTIAEVTVQKDPNLDASVKSSKDAIEERSDISINKEENIGFTSKPVDDNLQNKNITNKEVVDKIAISKQQPVKTSTTASKSRMSIEVVFDKSMIPQEKKKPTELVEIDEDGEKIVLDSSQDNSMEKIGEKDVFDTTNAETIYKSCYESKGSSDFSYKSVNSTKESSVDSKLDKRHINGSSESKKCDTDGTASVESDIFSNEVHSTLLRGDNVLRSMNKEMKTPTSISKDSDNVDLLSVSDNEHDVSLIDDNIKSKSDLSNTNLLAKALQVEKEVGVYVRLKCLLHVDESTKEFLNKELMSVHCEPMVELPSTRHKTEDTSASLADISGNDNKDGSPGSVNSNPQLFHLNPSRLSFLSTISSTSSASSAASLVAKLAAKDTHFPLPRGPAKHAKKSVYEIPSAAHKQVIDESYERLTKEWKNNHLLVTTILSYLNAELNTIDTYNLSNERIDDVLQKIRCSTPEEQGEAALQTTTPKSSRKNRAPKRPRSKNTRTGVQTNGMCKISSKDLISAQGNNDTSSSRKKSKTDKADIDVPSNNTTSFTKDMSQTSVNDELVGKKVFAKWSDNNYYPGTVTEKVKLKYKVNFYDGKNKLLIEDFIIPIPKTLKEGLSVYATTAEDDYGSCGIIVDVQDTSSGIYYAVETDEGEKLQVQVKDIFLSSDQAQVLKEEVGTKTSSLPSTPKHLSQITLDNMVDGKRRSKRIATPSFSTPKSKIAVSSSADKSIAEPSVSGIVSKTKKRDSSENESKSSDSNLSIKDESVLSGVQPEIIGTPNEQIVKGPQHRIKGKPRNKKKVENEETIATLGPIPDNNSTIFKGMSFILTCASLEVLDRFQGDSKDSGSETGTENEEEWVRRPFVRDRLKTQIEAGKGKIYEEFDLIPKEEYKNTKLITNVPNVTAKSLLCLSVGIPAYNHNWIIQCCQEGKLVNPAGWSLPVGWSLDKQSYVEVFQRPSNKPLTQVIVIIPIIESDKQFTSFWRQICENAGAVVLLVDSSESMEGFAEGAVVVTNCRCPPWVVVKASELQLPLLSTTWIVQCLIEGKICPYDSQMRYKYNYIQN</sequence>
<comment type="subcellular location">
    <subcellularLocation>
        <location evidence="1">Nucleus</location>
    </subcellularLocation>
</comment>
<feature type="domain" description="BRCT" evidence="5">
    <location>
        <begin position="1094"/>
        <end position="1218"/>
    </location>
</feature>
<dbReference type="EMBL" id="JAIFRP010001061">
    <property type="protein sequence ID" value="KAK2577841.1"/>
    <property type="molecule type" value="Genomic_DNA"/>
</dbReference>
<dbReference type="Pfam" id="PF09038">
    <property type="entry name" value="53-BP1_Tudor"/>
    <property type="match status" value="1"/>
</dbReference>
<dbReference type="InterPro" id="IPR015125">
    <property type="entry name" value="53-BP1_Tudor"/>
</dbReference>
<feature type="compositionally biased region" description="Basic residues" evidence="4">
    <location>
        <begin position="762"/>
        <end position="776"/>
    </location>
</feature>
<keyword evidence="7" id="KW-1185">Reference proteome</keyword>
<keyword evidence="3" id="KW-0539">Nucleus</keyword>
<feature type="region of interest" description="Disordered" evidence="4">
    <location>
        <begin position="450"/>
        <end position="475"/>
    </location>
</feature>
<dbReference type="Pfam" id="PF18428">
    <property type="entry name" value="BRCT_3"/>
    <property type="match status" value="1"/>
</dbReference>
<feature type="compositionally biased region" description="Polar residues" evidence="4">
    <location>
        <begin position="82"/>
        <end position="97"/>
    </location>
</feature>